<dbReference type="STRING" id="139420.A0A371DSR6"/>
<dbReference type="InterPro" id="IPR008942">
    <property type="entry name" value="ENTH_VHS"/>
</dbReference>
<feature type="region of interest" description="Disordered" evidence="1">
    <location>
        <begin position="565"/>
        <end position="640"/>
    </location>
</feature>
<dbReference type="SUPFAM" id="SSF48464">
    <property type="entry name" value="ENTH/VHS domain"/>
    <property type="match status" value="1"/>
</dbReference>
<reference evidence="3 4" key="1">
    <citation type="journal article" date="2018" name="Biotechnol. Biofuels">
        <title>Integrative visual omics of the white-rot fungus Polyporus brumalis exposes the biotechnological potential of its oxidative enzymes for delignifying raw plant biomass.</title>
        <authorList>
            <person name="Miyauchi S."/>
            <person name="Rancon A."/>
            <person name="Drula E."/>
            <person name="Hage H."/>
            <person name="Chaduli D."/>
            <person name="Favel A."/>
            <person name="Grisel S."/>
            <person name="Henrissat B."/>
            <person name="Herpoel-Gimbert I."/>
            <person name="Ruiz-Duenas F.J."/>
            <person name="Chevret D."/>
            <person name="Hainaut M."/>
            <person name="Lin J."/>
            <person name="Wang M."/>
            <person name="Pangilinan J."/>
            <person name="Lipzen A."/>
            <person name="Lesage-Meessen L."/>
            <person name="Navarro D."/>
            <person name="Riley R."/>
            <person name="Grigoriev I.V."/>
            <person name="Zhou S."/>
            <person name="Raouche S."/>
            <person name="Rosso M.N."/>
        </authorList>
    </citation>
    <scope>NUCLEOTIDE SEQUENCE [LARGE SCALE GENOMIC DNA]</scope>
    <source>
        <strain evidence="3 4">BRFM 1820</strain>
    </source>
</reference>
<dbReference type="CDD" id="cd16982">
    <property type="entry name" value="CID_Pcf11"/>
    <property type="match status" value="1"/>
</dbReference>
<dbReference type="GO" id="GO:0000993">
    <property type="term" value="F:RNA polymerase II complex binding"/>
    <property type="evidence" value="ECO:0007669"/>
    <property type="project" value="InterPro"/>
</dbReference>
<protein>
    <recommendedName>
        <fullName evidence="2">CID domain-containing protein</fullName>
    </recommendedName>
</protein>
<dbReference type="OrthoDB" id="2129491at2759"/>
<evidence type="ECO:0000256" key="1">
    <source>
        <dbReference type="SAM" id="MobiDB-lite"/>
    </source>
</evidence>
<organism evidence="3 4">
    <name type="scientific">Lentinus brumalis</name>
    <dbReference type="NCBI Taxonomy" id="2498619"/>
    <lineage>
        <taxon>Eukaryota</taxon>
        <taxon>Fungi</taxon>
        <taxon>Dikarya</taxon>
        <taxon>Basidiomycota</taxon>
        <taxon>Agaricomycotina</taxon>
        <taxon>Agaricomycetes</taxon>
        <taxon>Polyporales</taxon>
        <taxon>Polyporaceae</taxon>
        <taxon>Lentinus</taxon>
    </lineage>
</organism>
<dbReference type="SMART" id="SM00582">
    <property type="entry name" value="RPR"/>
    <property type="match status" value="1"/>
</dbReference>
<dbReference type="InterPro" id="IPR045154">
    <property type="entry name" value="PCF11-like"/>
</dbReference>
<dbReference type="InterPro" id="IPR054127">
    <property type="entry name" value="Pcf11_C"/>
</dbReference>
<dbReference type="AlphaFoldDB" id="A0A371DSR6"/>
<dbReference type="Pfam" id="PF04818">
    <property type="entry name" value="CID"/>
    <property type="match status" value="1"/>
</dbReference>
<dbReference type="InterPro" id="IPR047415">
    <property type="entry name" value="Pcf11_CID"/>
</dbReference>
<evidence type="ECO:0000313" key="3">
    <source>
        <dbReference type="EMBL" id="RDX55551.1"/>
    </source>
</evidence>
<dbReference type="FunFam" id="1.25.40.90:FF:000016">
    <property type="entry name" value="mRNA cleavage factor complex component Pcf11"/>
    <property type="match status" value="1"/>
</dbReference>
<dbReference type="EMBL" id="KZ857382">
    <property type="protein sequence ID" value="RDX55551.1"/>
    <property type="molecule type" value="Genomic_DNA"/>
</dbReference>
<dbReference type="Gene3D" id="1.25.40.90">
    <property type="match status" value="1"/>
</dbReference>
<proteinExistence type="predicted"/>
<dbReference type="GO" id="GO:0031124">
    <property type="term" value="P:mRNA 3'-end processing"/>
    <property type="evidence" value="ECO:0007669"/>
    <property type="project" value="InterPro"/>
</dbReference>
<feature type="compositionally biased region" description="Pro residues" evidence="1">
    <location>
        <begin position="265"/>
        <end position="287"/>
    </location>
</feature>
<gene>
    <name evidence="3" type="ORF">OH76DRAFT_1396935</name>
</gene>
<evidence type="ECO:0000313" key="4">
    <source>
        <dbReference type="Proteomes" id="UP000256964"/>
    </source>
</evidence>
<feature type="compositionally biased region" description="Low complexity" evidence="1">
    <location>
        <begin position="288"/>
        <end position="303"/>
    </location>
</feature>
<feature type="compositionally biased region" description="Polar residues" evidence="1">
    <location>
        <begin position="595"/>
        <end position="606"/>
    </location>
</feature>
<name>A0A371DSR6_9APHY</name>
<keyword evidence="4" id="KW-1185">Reference proteome</keyword>
<sequence length="640" mass="70191">MSLYPQSTAYTQLAYPAAQGYGAPVPPPNPYYAPPPVPQPYHVDPNMFRRDYITRLSNLTVNSRPIIQSLSMIAQDYSHFADVVVQCIEQHLRRVPPWMKLPSFYLLDAIAKNVYDPYARHFTPVVVRLFVDTYEAVDPTTRSKMEEMLLTWRTGAPDGRELFGVVPQLAIERHIWGSSSIQSTGNRGGSQSISQAQVLSELEFVLGQKERVLQSNPYDKATQSHVAILQQLRTLVQTGVSQGELGQILSQLRTLTTPPASSSLPPAPTPQSYPAPQSYSPPPPGPTGPAAAAPAYPPQQSYPTSFEQPKTEPMDLSRLLASASASMPSTSTAPPVPDIANLFSALIKAGVVPATTGTNVAKVEETSAPADPAREAARAYRQLIRSHKVKLTSSDITRLRVPITQMLYDRLPTQCKQCSARFSDSPAGKKQFEDHLDMHFRQNRKASQAVGRGHSRSWFITMEDWVHGEVVDVKGKGRADGRIVNSKAAAAEEAAKRDADLRAMFVVVPPGDEAKPISCPICKEPLKSEFLEDDEEWVWRNAIKKDDRIYHATCHAEAIASKSSLASRLRNEASSRSRSRTPETRTPPKALATLNGDSGKSETPTPSRLAGMKRKAEDDSVGLGLIKGEDDAPQAKRIAT</sequence>
<dbReference type="Proteomes" id="UP000256964">
    <property type="component" value="Unassembled WGS sequence"/>
</dbReference>
<dbReference type="GO" id="GO:0005849">
    <property type="term" value="C:mRNA cleavage factor complex"/>
    <property type="evidence" value="ECO:0007669"/>
    <property type="project" value="TreeGrafter"/>
</dbReference>
<dbReference type="GO" id="GO:0005737">
    <property type="term" value="C:cytoplasm"/>
    <property type="evidence" value="ECO:0007669"/>
    <property type="project" value="TreeGrafter"/>
</dbReference>
<feature type="compositionally biased region" description="Basic and acidic residues" evidence="1">
    <location>
        <begin position="569"/>
        <end position="583"/>
    </location>
</feature>
<feature type="domain" description="CID" evidence="2">
    <location>
        <begin position="44"/>
        <end position="179"/>
    </location>
</feature>
<feature type="region of interest" description="Disordered" evidence="1">
    <location>
        <begin position="256"/>
        <end position="313"/>
    </location>
</feature>
<dbReference type="GO" id="GO:0003729">
    <property type="term" value="F:mRNA binding"/>
    <property type="evidence" value="ECO:0007669"/>
    <property type="project" value="InterPro"/>
</dbReference>
<accession>A0A371DSR6</accession>
<dbReference type="Pfam" id="PF21936">
    <property type="entry name" value="Pcf11_C"/>
    <property type="match status" value="1"/>
</dbReference>
<dbReference type="GO" id="GO:0006369">
    <property type="term" value="P:termination of RNA polymerase II transcription"/>
    <property type="evidence" value="ECO:0007669"/>
    <property type="project" value="InterPro"/>
</dbReference>
<dbReference type="PROSITE" id="PS51391">
    <property type="entry name" value="CID"/>
    <property type="match status" value="1"/>
</dbReference>
<evidence type="ECO:0000259" key="2">
    <source>
        <dbReference type="PROSITE" id="PS51391"/>
    </source>
</evidence>
<dbReference type="PANTHER" id="PTHR15921">
    <property type="entry name" value="PRE-MRNA CLEAVAGE COMPLEX II"/>
    <property type="match status" value="1"/>
</dbReference>
<dbReference type="InterPro" id="IPR006569">
    <property type="entry name" value="CID_dom"/>
</dbReference>
<dbReference type="PANTHER" id="PTHR15921:SF3">
    <property type="entry name" value="PRE-MRNA CLEAVAGE COMPLEX 2 PROTEIN PCF11"/>
    <property type="match status" value="1"/>
</dbReference>